<evidence type="ECO:0000256" key="1">
    <source>
        <dbReference type="SAM" id="MobiDB-lite"/>
    </source>
</evidence>
<keyword evidence="3" id="KW-1185">Reference proteome</keyword>
<dbReference type="AlphaFoldDB" id="A0A392SGQ1"/>
<name>A0A392SGQ1_9FABA</name>
<evidence type="ECO:0000313" key="2">
    <source>
        <dbReference type="EMBL" id="MCI47115.1"/>
    </source>
</evidence>
<accession>A0A392SGQ1</accession>
<dbReference type="Proteomes" id="UP000265520">
    <property type="component" value="Unassembled WGS sequence"/>
</dbReference>
<comment type="caution">
    <text evidence="2">The sequence shown here is derived from an EMBL/GenBank/DDBJ whole genome shotgun (WGS) entry which is preliminary data.</text>
</comment>
<feature type="region of interest" description="Disordered" evidence="1">
    <location>
        <begin position="1"/>
        <end position="23"/>
    </location>
</feature>
<protein>
    <submittedName>
        <fullName evidence="2">Uncharacterized protein</fullName>
    </submittedName>
</protein>
<evidence type="ECO:0000313" key="3">
    <source>
        <dbReference type="Proteomes" id="UP000265520"/>
    </source>
</evidence>
<dbReference type="EMBL" id="LXQA010367474">
    <property type="protein sequence ID" value="MCI47115.1"/>
    <property type="molecule type" value="Genomic_DNA"/>
</dbReference>
<reference evidence="2 3" key="1">
    <citation type="journal article" date="2018" name="Front. Plant Sci.">
        <title>Red Clover (Trifolium pratense) and Zigzag Clover (T. medium) - A Picture of Genomic Similarities and Differences.</title>
        <authorList>
            <person name="Dluhosova J."/>
            <person name="Istvanek J."/>
            <person name="Nedelnik J."/>
            <person name="Repkova J."/>
        </authorList>
    </citation>
    <scope>NUCLEOTIDE SEQUENCE [LARGE SCALE GENOMIC DNA]</scope>
    <source>
        <strain evidence="3">cv. 10/8</strain>
        <tissue evidence="2">Leaf</tissue>
    </source>
</reference>
<organism evidence="2 3">
    <name type="scientific">Trifolium medium</name>
    <dbReference type="NCBI Taxonomy" id="97028"/>
    <lineage>
        <taxon>Eukaryota</taxon>
        <taxon>Viridiplantae</taxon>
        <taxon>Streptophyta</taxon>
        <taxon>Embryophyta</taxon>
        <taxon>Tracheophyta</taxon>
        <taxon>Spermatophyta</taxon>
        <taxon>Magnoliopsida</taxon>
        <taxon>eudicotyledons</taxon>
        <taxon>Gunneridae</taxon>
        <taxon>Pentapetalae</taxon>
        <taxon>rosids</taxon>
        <taxon>fabids</taxon>
        <taxon>Fabales</taxon>
        <taxon>Fabaceae</taxon>
        <taxon>Papilionoideae</taxon>
        <taxon>50 kb inversion clade</taxon>
        <taxon>NPAAA clade</taxon>
        <taxon>Hologalegina</taxon>
        <taxon>IRL clade</taxon>
        <taxon>Trifolieae</taxon>
        <taxon>Trifolium</taxon>
    </lineage>
</organism>
<feature type="compositionally biased region" description="Basic and acidic residues" evidence="1">
    <location>
        <begin position="9"/>
        <end position="23"/>
    </location>
</feature>
<proteinExistence type="predicted"/>
<sequence length="49" mass="5863">MKMAAGRRPVGDRHGGETAAEIKEHEELQLEFILEREKRAREERRERIF</sequence>
<feature type="non-terminal residue" evidence="2">
    <location>
        <position position="49"/>
    </location>
</feature>